<evidence type="ECO:0000256" key="1">
    <source>
        <dbReference type="SAM" id="SignalP"/>
    </source>
</evidence>
<feature type="chain" id="PRO_5036357405" evidence="1">
    <location>
        <begin position="23"/>
        <end position="136"/>
    </location>
</feature>
<name>A0A4Q7IRW3_9GAMM</name>
<reference evidence="3" key="4">
    <citation type="submission" date="2019-09" db="EMBL/GenBank/DDBJ databases">
        <title>Co-occurence of chitin degradation, pigmentation and bioactivity in marine Pseudoalteromonas.</title>
        <authorList>
            <person name="Sonnenschein E.C."/>
            <person name="Bech P.K."/>
        </authorList>
    </citation>
    <scope>NUCLEOTIDE SEQUENCE</scope>
    <source>
        <strain evidence="3">S1189</strain>
    </source>
</reference>
<evidence type="ECO:0000313" key="3">
    <source>
        <dbReference type="EMBL" id="TMP80124.1"/>
    </source>
</evidence>
<keyword evidence="1" id="KW-0732">Signal</keyword>
<comment type="caution">
    <text evidence="2">The sequence shown here is derived from an EMBL/GenBank/DDBJ whole genome shotgun (WGS) entry which is preliminary data.</text>
</comment>
<sequence>MTFKCLSSVLIGVLLSSNVSYAQESTDANTQPQLSFSIKPVTCVVKSLGEQCEMKARVTWQVPESLDICLFQDHKSLTCWKKRSKVDEFITVKLSKTMVFSLKNSHQETVLEQTVKVHAMNSQKYRRKLKSNWSLF</sequence>
<evidence type="ECO:0000313" key="4">
    <source>
        <dbReference type="Proteomes" id="UP000291338"/>
    </source>
</evidence>
<dbReference type="EMBL" id="PPSX01000020">
    <property type="protein sequence ID" value="RZQ53917.1"/>
    <property type="molecule type" value="Genomic_DNA"/>
</dbReference>
<protein>
    <submittedName>
        <fullName evidence="2">Peptidoglycan-binding protein</fullName>
    </submittedName>
</protein>
<organism evidence="2 4">
    <name type="scientific">Pseudoalteromonas phenolica</name>
    <dbReference type="NCBI Taxonomy" id="161398"/>
    <lineage>
        <taxon>Bacteria</taxon>
        <taxon>Pseudomonadati</taxon>
        <taxon>Pseudomonadota</taxon>
        <taxon>Gammaproteobacteria</taxon>
        <taxon>Alteromonadales</taxon>
        <taxon>Pseudoalteromonadaceae</taxon>
        <taxon>Pseudoalteromonas</taxon>
    </lineage>
</organism>
<proteinExistence type="predicted"/>
<dbReference type="EMBL" id="PNCM01000022">
    <property type="protein sequence ID" value="TMP80124.1"/>
    <property type="molecule type" value="Genomic_DNA"/>
</dbReference>
<dbReference type="RefSeq" id="WP_130254771.1">
    <property type="nucleotide sequence ID" value="NZ_PNCM01000022.1"/>
</dbReference>
<evidence type="ECO:0000313" key="5">
    <source>
        <dbReference type="Proteomes" id="UP000307362"/>
    </source>
</evidence>
<dbReference type="OrthoDB" id="6387689at2"/>
<reference evidence="2 4" key="2">
    <citation type="submission" date="2018-01" db="EMBL/GenBank/DDBJ databases">
        <title>Co-occurrence of chitin degradation, pigmentation and bioactivity in marine Pseudoalteromonas.</title>
        <authorList>
            <person name="Paulsen S."/>
            <person name="Gram L."/>
            <person name="Machado H."/>
        </authorList>
    </citation>
    <scope>NUCLEOTIDE SEQUENCE [LARGE SCALE GENOMIC DNA]</scope>
    <source>
        <strain evidence="2 4">S3898</strain>
    </source>
</reference>
<reference evidence="5" key="3">
    <citation type="submission" date="2019-06" db="EMBL/GenBank/DDBJ databases">
        <title>Co-occurence of chitin degradation, pigmentation and bioactivity in marine Pseudoalteromonas.</title>
        <authorList>
            <person name="Sonnenschein E.C."/>
            <person name="Bech P.K."/>
        </authorList>
    </citation>
    <scope>NUCLEOTIDE SEQUENCE [LARGE SCALE GENOMIC DNA]</scope>
    <source>
        <strain evidence="5">S1189</strain>
    </source>
</reference>
<evidence type="ECO:0000313" key="2">
    <source>
        <dbReference type="EMBL" id="RZQ53917.1"/>
    </source>
</evidence>
<reference evidence="3 5" key="1">
    <citation type="submission" date="2017-12" db="EMBL/GenBank/DDBJ databases">
        <authorList>
            <person name="Paulsen S."/>
            <person name="Gram L.K."/>
        </authorList>
    </citation>
    <scope>NUCLEOTIDE SEQUENCE [LARGE SCALE GENOMIC DNA]</scope>
    <source>
        <strain evidence="3 5">S1189</strain>
    </source>
</reference>
<feature type="signal peptide" evidence="1">
    <location>
        <begin position="1"/>
        <end position="22"/>
    </location>
</feature>
<accession>A0A4Q7IRW3</accession>
<dbReference type="Pfam" id="PF11456">
    <property type="entry name" value="DUF3019"/>
    <property type="match status" value="1"/>
</dbReference>
<dbReference type="Proteomes" id="UP000307362">
    <property type="component" value="Unassembled WGS sequence"/>
</dbReference>
<dbReference type="Proteomes" id="UP000291338">
    <property type="component" value="Unassembled WGS sequence"/>
</dbReference>
<dbReference type="AlphaFoldDB" id="A0A4Q7IRW3"/>
<dbReference type="InterPro" id="IPR021559">
    <property type="entry name" value="DUF3019"/>
</dbReference>
<gene>
    <name evidence="2" type="ORF">C1E23_06340</name>
    <name evidence="3" type="ORF">CWB73_11490</name>
</gene>